<keyword evidence="1" id="KW-1133">Transmembrane helix</keyword>
<protein>
    <recommendedName>
        <fullName evidence="4">DUF1294 domain-containing protein</fullName>
    </recommendedName>
</protein>
<evidence type="ECO:0000313" key="3">
    <source>
        <dbReference type="Proteomes" id="UP001285521"/>
    </source>
</evidence>
<feature type="transmembrane region" description="Helical" evidence="1">
    <location>
        <begin position="6"/>
        <end position="25"/>
    </location>
</feature>
<reference evidence="2 3" key="1">
    <citation type="submission" date="2023-11" db="EMBL/GenBank/DDBJ databases">
        <title>Lentzea sokolovensis, sp. nov., Lentzea kristufkii, sp. nov., and Lentzea miocenensis, sp. nov., rare actinobacteria from Sokolov Coal Basin, Miocene lacustrine sediment, Czech Republic.</title>
        <authorList>
            <person name="Lara A."/>
            <person name="Kotroba L."/>
            <person name="Nouioui I."/>
            <person name="Neumann-Schaal M."/>
            <person name="Mast Y."/>
            <person name="Chronakova A."/>
        </authorList>
    </citation>
    <scope>NUCLEOTIDE SEQUENCE [LARGE SCALE GENOMIC DNA]</scope>
    <source>
        <strain evidence="2 3">BCCO 10_0856</strain>
    </source>
</reference>
<comment type="caution">
    <text evidence="2">The sequence shown here is derived from an EMBL/GenBank/DDBJ whole genome shotgun (WGS) entry which is preliminary data.</text>
</comment>
<gene>
    <name evidence="2" type="ORF">SK803_08490</name>
</gene>
<feature type="transmembrane region" description="Helical" evidence="1">
    <location>
        <begin position="34"/>
        <end position="54"/>
    </location>
</feature>
<keyword evidence="1" id="KW-0812">Transmembrane</keyword>
<keyword evidence="1" id="KW-0472">Membrane</keyword>
<name>A0ABU4SWI1_9PSEU</name>
<organism evidence="2 3">
    <name type="scientific">Lentzea miocenica</name>
    <dbReference type="NCBI Taxonomy" id="3095431"/>
    <lineage>
        <taxon>Bacteria</taxon>
        <taxon>Bacillati</taxon>
        <taxon>Actinomycetota</taxon>
        <taxon>Actinomycetes</taxon>
        <taxon>Pseudonocardiales</taxon>
        <taxon>Pseudonocardiaceae</taxon>
        <taxon>Lentzea</taxon>
    </lineage>
</organism>
<evidence type="ECO:0000313" key="2">
    <source>
        <dbReference type="EMBL" id="MDX8030247.1"/>
    </source>
</evidence>
<feature type="transmembrane region" description="Helical" evidence="1">
    <location>
        <begin position="107"/>
        <end position="131"/>
    </location>
</feature>
<feature type="transmembrane region" description="Helical" evidence="1">
    <location>
        <begin position="60"/>
        <end position="80"/>
    </location>
</feature>
<evidence type="ECO:0008006" key="4">
    <source>
        <dbReference type="Google" id="ProtNLM"/>
    </source>
</evidence>
<evidence type="ECO:0000256" key="1">
    <source>
        <dbReference type="SAM" id="Phobius"/>
    </source>
</evidence>
<dbReference type="EMBL" id="JAXAVW010000005">
    <property type="protein sequence ID" value="MDX8030247.1"/>
    <property type="molecule type" value="Genomic_DNA"/>
</dbReference>
<keyword evidence="3" id="KW-1185">Reference proteome</keyword>
<sequence>MTATIALVGWVLNIGVGLAILGRLLRARRHVPPLAYYHLTTAFVGLGFWVGFMTTGSTPLAWIGFAVLTLHNTFGDTLMVQGWRKRNPDAPGIAYFQATKAAWKKPLLLAHGFLAPVAWFPALAAAVISSWGG</sequence>
<dbReference type="Proteomes" id="UP001285521">
    <property type="component" value="Unassembled WGS sequence"/>
</dbReference>
<proteinExistence type="predicted"/>
<dbReference type="RefSeq" id="WP_319965256.1">
    <property type="nucleotide sequence ID" value="NZ_JAXAVW010000005.1"/>
</dbReference>
<accession>A0ABU4SWI1</accession>